<feature type="region of interest" description="Disordered" evidence="1">
    <location>
        <begin position="1"/>
        <end position="34"/>
    </location>
</feature>
<evidence type="ECO:0000313" key="2">
    <source>
        <dbReference type="EMBL" id="PAV88509.1"/>
    </source>
</evidence>
<proteinExistence type="predicted"/>
<dbReference type="EMBL" id="LIAE01006517">
    <property type="protein sequence ID" value="PAV88509.1"/>
    <property type="molecule type" value="Genomic_DNA"/>
</dbReference>
<keyword evidence="3" id="KW-1185">Reference proteome</keyword>
<dbReference type="Proteomes" id="UP000218231">
    <property type="component" value="Unassembled WGS sequence"/>
</dbReference>
<protein>
    <submittedName>
        <fullName evidence="2">Uncharacterized protein</fullName>
    </submittedName>
</protein>
<comment type="caution">
    <text evidence="2">The sequence shown here is derived from an EMBL/GenBank/DDBJ whole genome shotgun (WGS) entry which is preliminary data.</text>
</comment>
<sequence length="79" mass="9348">MPAVGEQNRRQAVMQRLQKQKPERRQEQAATQGTDKTAFCLLGIRIQREVLKVALTKMTEQEWRNEESMQMQMNKDSRK</sequence>
<dbReference type="AlphaFoldDB" id="A0A2A2LQV3"/>
<accession>A0A2A2LQV3</accession>
<reference evidence="2 3" key="1">
    <citation type="journal article" date="2017" name="Curr. Biol.">
        <title>Genome architecture and evolution of a unichromosomal asexual nematode.</title>
        <authorList>
            <person name="Fradin H."/>
            <person name="Zegar C."/>
            <person name="Gutwein M."/>
            <person name="Lucas J."/>
            <person name="Kovtun M."/>
            <person name="Corcoran D."/>
            <person name="Baugh L.R."/>
            <person name="Kiontke K."/>
            <person name="Gunsalus K."/>
            <person name="Fitch D.H."/>
            <person name="Piano F."/>
        </authorList>
    </citation>
    <scope>NUCLEOTIDE SEQUENCE [LARGE SCALE GENOMIC DNA]</scope>
    <source>
        <strain evidence="2">PF1309</strain>
    </source>
</reference>
<gene>
    <name evidence="2" type="ORF">WR25_07893</name>
</gene>
<evidence type="ECO:0000256" key="1">
    <source>
        <dbReference type="SAM" id="MobiDB-lite"/>
    </source>
</evidence>
<evidence type="ECO:0000313" key="3">
    <source>
        <dbReference type="Proteomes" id="UP000218231"/>
    </source>
</evidence>
<name>A0A2A2LQV3_9BILA</name>
<organism evidence="2 3">
    <name type="scientific">Diploscapter pachys</name>
    <dbReference type="NCBI Taxonomy" id="2018661"/>
    <lineage>
        <taxon>Eukaryota</taxon>
        <taxon>Metazoa</taxon>
        <taxon>Ecdysozoa</taxon>
        <taxon>Nematoda</taxon>
        <taxon>Chromadorea</taxon>
        <taxon>Rhabditida</taxon>
        <taxon>Rhabditina</taxon>
        <taxon>Rhabditomorpha</taxon>
        <taxon>Rhabditoidea</taxon>
        <taxon>Rhabditidae</taxon>
        <taxon>Diploscapter</taxon>
    </lineage>
</organism>